<dbReference type="InterPro" id="IPR001845">
    <property type="entry name" value="HTH_ArsR_DNA-bd_dom"/>
</dbReference>
<dbReference type="PRINTS" id="PR00778">
    <property type="entry name" value="HTHARSR"/>
</dbReference>
<gene>
    <name evidence="2" type="ORF">ACFFJP_01740</name>
</gene>
<name>A0ABV6B828_9GAMM</name>
<dbReference type="PANTHER" id="PTHR39168">
    <property type="entry name" value="TRANSCRIPTIONAL REGULATOR-RELATED"/>
    <property type="match status" value="1"/>
</dbReference>
<dbReference type="InterPro" id="IPR036390">
    <property type="entry name" value="WH_DNA-bd_sf"/>
</dbReference>
<evidence type="ECO:0000259" key="1">
    <source>
        <dbReference type="PROSITE" id="PS50987"/>
    </source>
</evidence>
<dbReference type="InterPro" id="IPR052543">
    <property type="entry name" value="HTH_Metal-responsive_Reg"/>
</dbReference>
<dbReference type="SUPFAM" id="SSF46785">
    <property type="entry name" value="Winged helix' DNA-binding domain"/>
    <property type="match status" value="1"/>
</dbReference>
<keyword evidence="3" id="KW-1185">Reference proteome</keyword>
<organism evidence="2 3">
    <name type="scientific">Rheinheimera tilapiae</name>
    <dbReference type="NCBI Taxonomy" id="875043"/>
    <lineage>
        <taxon>Bacteria</taxon>
        <taxon>Pseudomonadati</taxon>
        <taxon>Pseudomonadota</taxon>
        <taxon>Gammaproteobacteria</taxon>
        <taxon>Chromatiales</taxon>
        <taxon>Chromatiaceae</taxon>
        <taxon>Rheinheimera</taxon>
    </lineage>
</organism>
<dbReference type="InterPro" id="IPR011991">
    <property type="entry name" value="ArsR-like_HTH"/>
</dbReference>
<sequence length="237" mass="25913">MTADLQLAKVAGAIADSARARMLCALLDGRARTATELSISAEVSSSTTSAHLAKLTELGFLSVVRQGKHRYFQLANTQVATALEALLQLSATPAASFSPNTPTHLRYARSCYDHLAGTVAVALHDQLLKQGWLVSAADEPQTGTRHYQLSSTGAQLFIKLGVELHPKPRSRRQYACACLDWSERKAHLGGYLGAALLEMMLAQQWLLREPDDRVLHLTNKGQIALKQHFAMSLPERD</sequence>
<protein>
    <submittedName>
        <fullName evidence="2">ArsR/SmtB family transcription factor</fullName>
    </submittedName>
</protein>
<dbReference type="Pfam" id="PF01022">
    <property type="entry name" value="HTH_5"/>
    <property type="match status" value="1"/>
</dbReference>
<dbReference type="InterPro" id="IPR036388">
    <property type="entry name" value="WH-like_DNA-bd_sf"/>
</dbReference>
<comment type="caution">
    <text evidence="2">The sequence shown here is derived from an EMBL/GenBank/DDBJ whole genome shotgun (WGS) entry which is preliminary data.</text>
</comment>
<evidence type="ECO:0000313" key="2">
    <source>
        <dbReference type="EMBL" id="MFC0047009.1"/>
    </source>
</evidence>
<dbReference type="CDD" id="cd00090">
    <property type="entry name" value="HTH_ARSR"/>
    <property type="match status" value="1"/>
</dbReference>
<dbReference type="PROSITE" id="PS50987">
    <property type="entry name" value="HTH_ARSR_2"/>
    <property type="match status" value="1"/>
</dbReference>
<dbReference type="Gene3D" id="1.10.10.10">
    <property type="entry name" value="Winged helix-like DNA-binding domain superfamily/Winged helix DNA-binding domain"/>
    <property type="match status" value="1"/>
</dbReference>
<accession>A0ABV6B828</accession>
<dbReference type="RefSeq" id="WP_377239830.1">
    <property type="nucleotide sequence ID" value="NZ_JBHLXP010000001.1"/>
</dbReference>
<evidence type="ECO:0000313" key="3">
    <source>
        <dbReference type="Proteomes" id="UP001589813"/>
    </source>
</evidence>
<dbReference type="SMART" id="SM00418">
    <property type="entry name" value="HTH_ARSR"/>
    <property type="match status" value="1"/>
</dbReference>
<proteinExistence type="predicted"/>
<reference evidence="2 3" key="1">
    <citation type="submission" date="2024-09" db="EMBL/GenBank/DDBJ databases">
        <authorList>
            <person name="Sun Q."/>
            <person name="Mori K."/>
        </authorList>
    </citation>
    <scope>NUCLEOTIDE SEQUENCE [LARGE SCALE GENOMIC DNA]</scope>
    <source>
        <strain evidence="2 3">KCTC 23315</strain>
    </source>
</reference>
<dbReference type="EMBL" id="JBHLXP010000001">
    <property type="protein sequence ID" value="MFC0047009.1"/>
    <property type="molecule type" value="Genomic_DNA"/>
</dbReference>
<dbReference type="PANTHER" id="PTHR39168:SF1">
    <property type="entry name" value="TRANSCRIPTIONAL REGULATORY PROTEIN"/>
    <property type="match status" value="1"/>
</dbReference>
<dbReference type="Proteomes" id="UP001589813">
    <property type="component" value="Unassembled WGS sequence"/>
</dbReference>
<feature type="domain" description="HTH arsR-type" evidence="1">
    <location>
        <begin position="1"/>
        <end position="94"/>
    </location>
</feature>